<dbReference type="InterPro" id="IPR013486">
    <property type="entry name" value="SpoIID/LytB"/>
</dbReference>
<dbReference type="InterPro" id="IPR013693">
    <property type="entry name" value="SpoIID/LytB_N"/>
</dbReference>
<dbReference type="EMBL" id="JXLP01000009">
    <property type="protein sequence ID" value="KIL78656.1"/>
    <property type="molecule type" value="Genomic_DNA"/>
</dbReference>
<proteinExistence type="predicted"/>
<organism evidence="2 3">
    <name type="scientific">Bacillus badius</name>
    <dbReference type="NCBI Taxonomy" id="1455"/>
    <lineage>
        <taxon>Bacteria</taxon>
        <taxon>Bacillati</taxon>
        <taxon>Bacillota</taxon>
        <taxon>Bacilli</taxon>
        <taxon>Bacillales</taxon>
        <taxon>Bacillaceae</taxon>
        <taxon>Pseudobacillus</taxon>
    </lineage>
</organism>
<dbReference type="NCBIfam" id="TIGR02870">
    <property type="entry name" value="spore_II_D"/>
    <property type="match status" value="1"/>
</dbReference>
<evidence type="ECO:0000259" key="1">
    <source>
        <dbReference type="Pfam" id="PF08486"/>
    </source>
</evidence>
<sequence>MMKKRHSLSFLLAGLVAVAVILPSLLVILFSSGKEELAAGLPHQKAPKEVQEQPALDVAVFRSGTKKTETFPLEEYVAGVVAAEMPASFEKEALKAQALTARTFIIKQMMSGSKVNGQANVTDTVAHQVFKTKEELKQLWGKDFDWKSKKINEAVQETAGQVITYNGAPITASFFSTSNGYTENSEDYWNEPLPYLKSVASPWDESSPEYSTKQTMPLAEFERKLGISVNGKEEAGTITGRTEGKRIASVKIGGKEFSGREVREKLELPSSDFNWVLKSGEVIITTKGYGHGVGMSQYGANGMAKEGKNYKQIIAHYYQQTKIETAKNFVKETVTAKK</sequence>
<gene>
    <name evidence="2" type="ORF">SD77_4336</name>
</gene>
<evidence type="ECO:0000313" key="3">
    <source>
        <dbReference type="Proteomes" id="UP000031982"/>
    </source>
</evidence>
<dbReference type="PANTHER" id="PTHR30032:SF4">
    <property type="entry name" value="AMIDASE ENHANCER"/>
    <property type="match status" value="1"/>
</dbReference>
<keyword evidence="3" id="KW-1185">Reference proteome</keyword>
<comment type="caution">
    <text evidence="2">The sequence shown here is derived from an EMBL/GenBank/DDBJ whole genome shotgun (WGS) entry which is preliminary data.</text>
</comment>
<name>A0ABR5AV76_BACBA</name>
<feature type="domain" description="Sporulation stage II protein D amidase enhancer LytB N-terminal" evidence="1">
    <location>
        <begin position="63"/>
        <end position="165"/>
    </location>
</feature>
<evidence type="ECO:0000313" key="2">
    <source>
        <dbReference type="EMBL" id="KIL78656.1"/>
    </source>
</evidence>
<accession>A0ABR5AV76</accession>
<dbReference type="InterPro" id="IPR051922">
    <property type="entry name" value="Bact_Sporulation_Assoc"/>
</dbReference>
<dbReference type="Proteomes" id="UP000031982">
    <property type="component" value="Unassembled WGS sequence"/>
</dbReference>
<dbReference type="Pfam" id="PF08486">
    <property type="entry name" value="SpoIID"/>
    <property type="match status" value="1"/>
</dbReference>
<reference evidence="2 3" key="1">
    <citation type="submission" date="2015-01" db="EMBL/GenBank/DDBJ databases">
        <title>Genome Assembly of Bacillus badius MTCC 1458.</title>
        <authorList>
            <person name="Verma A."/>
            <person name="Khatri I."/>
            <person name="Mual P."/>
            <person name="Subramanian S."/>
            <person name="Krishnamurthi S."/>
        </authorList>
    </citation>
    <scope>NUCLEOTIDE SEQUENCE [LARGE SCALE GENOMIC DNA]</scope>
    <source>
        <strain evidence="2 3">MTCC 1458</strain>
    </source>
</reference>
<dbReference type="PANTHER" id="PTHR30032">
    <property type="entry name" value="N-ACETYLMURAMOYL-L-ALANINE AMIDASE-RELATED"/>
    <property type="match status" value="1"/>
</dbReference>
<dbReference type="NCBIfam" id="TIGR02669">
    <property type="entry name" value="SpoIID_LytB"/>
    <property type="match status" value="1"/>
</dbReference>
<dbReference type="InterPro" id="IPR014225">
    <property type="entry name" value="Spore_II_D_firmicutes"/>
</dbReference>
<protein>
    <submittedName>
        <fullName evidence="2">Stage II sporulation protein D (SpoIID)</fullName>
    </submittedName>
</protein>